<evidence type="ECO:0000256" key="3">
    <source>
        <dbReference type="ARBA" id="ARBA00023163"/>
    </source>
</evidence>
<organism evidence="5 6">
    <name type="scientific">Allomeiothermus silvanus (strain ATCC 700542 / DSM 9946 / NBRC 106475 / NCIMB 13440 / VI-R2)</name>
    <name type="common">Thermus silvanus</name>
    <dbReference type="NCBI Taxonomy" id="526227"/>
    <lineage>
        <taxon>Bacteria</taxon>
        <taxon>Thermotogati</taxon>
        <taxon>Deinococcota</taxon>
        <taxon>Deinococci</taxon>
        <taxon>Thermales</taxon>
        <taxon>Thermaceae</taxon>
        <taxon>Allomeiothermus</taxon>
    </lineage>
</organism>
<dbReference type="SUPFAM" id="SSF48008">
    <property type="entry name" value="GntR ligand-binding domain-like"/>
    <property type="match status" value="1"/>
</dbReference>
<keyword evidence="3" id="KW-0804">Transcription</keyword>
<evidence type="ECO:0000313" key="5">
    <source>
        <dbReference type="EMBL" id="ADH65088.1"/>
    </source>
</evidence>
<dbReference type="eggNOG" id="COG1802">
    <property type="taxonomic scope" value="Bacteria"/>
</dbReference>
<dbReference type="InterPro" id="IPR008920">
    <property type="entry name" value="TF_FadR/GntR_C"/>
</dbReference>
<dbReference type="PANTHER" id="PTHR43537">
    <property type="entry name" value="TRANSCRIPTIONAL REGULATOR, GNTR FAMILY"/>
    <property type="match status" value="1"/>
</dbReference>
<dbReference type="PROSITE" id="PS50949">
    <property type="entry name" value="HTH_GNTR"/>
    <property type="match status" value="1"/>
</dbReference>
<dbReference type="Pfam" id="PF07729">
    <property type="entry name" value="FCD"/>
    <property type="match status" value="1"/>
</dbReference>
<dbReference type="InterPro" id="IPR000524">
    <property type="entry name" value="Tscrpt_reg_HTH_GntR"/>
</dbReference>
<keyword evidence="2" id="KW-0238">DNA-binding</keyword>
<evidence type="ECO:0000256" key="1">
    <source>
        <dbReference type="ARBA" id="ARBA00023015"/>
    </source>
</evidence>
<gene>
    <name evidence="5" type="ORF">Mesil_3274</name>
</gene>
<dbReference type="InterPro" id="IPR036390">
    <property type="entry name" value="WH_DNA-bd_sf"/>
</dbReference>
<dbReference type="EMBL" id="CP002043">
    <property type="protein sequence ID" value="ADH65088.1"/>
    <property type="molecule type" value="Genomic_DNA"/>
</dbReference>
<dbReference type="InterPro" id="IPR036388">
    <property type="entry name" value="WH-like_DNA-bd_sf"/>
</dbReference>
<dbReference type="Pfam" id="PF00392">
    <property type="entry name" value="GntR"/>
    <property type="match status" value="1"/>
</dbReference>
<name>D7BIT2_ALLS1</name>
<dbReference type="AlphaFoldDB" id="D7BIT2"/>
<sequence length="187" mass="21156">MVASQTDEAYREMRSRILTLRLRPGEAMSERRLEELLRVSRTPIRAALERLAQEGLVRREGRGYRVAPIDLDELAEAFSLRAVLEATAARWAAARRLQEAPEAQALLERLEGVADLDAELALATEFHLALARLSENRFLVEALSRLLPQIYRARFVEALSPEGRAQAHREHRRILDLILLGEGEEAA</sequence>
<dbReference type="SMART" id="SM00345">
    <property type="entry name" value="HTH_GNTR"/>
    <property type="match status" value="1"/>
</dbReference>
<dbReference type="GO" id="GO:0003700">
    <property type="term" value="F:DNA-binding transcription factor activity"/>
    <property type="evidence" value="ECO:0007669"/>
    <property type="project" value="InterPro"/>
</dbReference>
<dbReference type="Proteomes" id="UP000001916">
    <property type="component" value="Plasmid pMESIL01"/>
</dbReference>
<protein>
    <recommendedName>
        <fullName evidence="4">HTH gntR-type domain-containing protein</fullName>
    </recommendedName>
</protein>
<keyword evidence="6" id="KW-1185">Reference proteome</keyword>
<dbReference type="Gene3D" id="1.10.10.10">
    <property type="entry name" value="Winged helix-like DNA-binding domain superfamily/Winged helix DNA-binding domain"/>
    <property type="match status" value="1"/>
</dbReference>
<keyword evidence="5" id="KW-0614">Plasmid</keyword>
<dbReference type="GO" id="GO:0003677">
    <property type="term" value="F:DNA binding"/>
    <property type="evidence" value="ECO:0007669"/>
    <property type="project" value="UniProtKB-KW"/>
</dbReference>
<geneLocation type="plasmid" evidence="5 6">
    <name>pMESIL01</name>
</geneLocation>
<reference evidence="5 6" key="1">
    <citation type="journal article" date="2010" name="Stand. Genomic Sci.">
        <title>Complete genome sequence of Meiothermus silvanus type strain (VI-R2).</title>
        <authorList>
            <person name="Sikorski J."/>
            <person name="Tindall B.J."/>
            <person name="Lowry S."/>
            <person name="Lucas S."/>
            <person name="Nolan M."/>
            <person name="Copeland A."/>
            <person name="Glavina Del Rio T."/>
            <person name="Tice H."/>
            <person name="Cheng J.F."/>
            <person name="Han C."/>
            <person name="Pitluck S."/>
            <person name="Liolios K."/>
            <person name="Ivanova N."/>
            <person name="Mavromatis K."/>
            <person name="Mikhailova N."/>
            <person name="Pati A."/>
            <person name="Goodwin L."/>
            <person name="Chen A."/>
            <person name="Palaniappan K."/>
            <person name="Land M."/>
            <person name="Hauser L."/>
            <person name="Chang Y.J."/>
            <person name="Jeffries C.D."/>
            <person name="Rohde M."/>
            <person name="Goker M."/>
            <person name="Woyke T."/>
            <person name="Bristow J."/>
            <person name="Eisen J.A."/>
            <person name="Markowitz V."/>
            <person name="Hugenholtz P."/>
            <person name="Kyrpides N.C."/>
            <person name="Klenk H.P."/>
            <person name="Lapidus A."/>
        </authorList>
    </citation>
    <scope>NUCLEOTIDE SEQUENCE [LARGE SCALE GENOMIC DNA]</scope>
    <source>
        <strain evidence="6">ATCC 700542 / DSM 9946 / VI-R2</strain>
        <plasmid evidence="6">Plasmid pMESIL01</plasmid>
    </source>
</reference>
<dbReference type="HOGENOM" id="CLU_017584_5_3_0"/>
<dbReference type="PANTHER" id="PTHR43537:SF5">
    <property type="entry name" value="UXU OPERON TRANSCRIPTIONAL REGULATOR"/>
    <property type="match status" value="1"/>
</dbReference>
<accession>D7BIT2</accession>
<dbReference type="KEGG" id="msv:Mesil_3274"/>
<dbReference type="SUPFAM" id="SSF46785">
    <property type="entry name" value="Winged helix' DNA-binding domain"/>
    <property type="match status" value="1"/>
</dbReference>
<evidence type="ECO:0000256" key="2">
    <source>
        <dbReference type="ARBA" id="ARBA00023125"/>
    </source>
</evidence>
<dbReference type="InterPro" id="IPR011711">
    <property type="entry name" value="GntR_C"/>
</dbReference>
<feature type="domain" description="HTH gntR-type" evidence="4">
    <location>
        <begin position="3"/>
        <end position="69"/>
    </location>
</feature>
<dbReference type="OrthoDB" id="9781630at2"/>
<dbReference type="CDD" id="cd07377">
    <property type="entry name" value="WHTH_GntR"/>
    <property type="match status" value="1"/>
</dbReference>
<dbReference type="Gene3D" id="1.20.120.530">
    <property type="entry name" value="GntR ligand-binding domain-like"/>
    <property type="match status" value="1"/>
</dbReference>
<keyword evidence="1" id="KW-0805">Transcription regulation</keyword>
<dbReference type="PRINTS" id="PR00035">
    <property type="entry name" value="HTHGNTR"/>
</dbReference>
<dbReference type="RefSeq" id="WP_013159611.1">
    <property type="nucleotide sequence ID" value="NC_014213.1"/>
</dbReference>
<evidence type="ECO:0000259" key="4">
    <source>
        <dbReference type="PROSITE" id="PS50949"/>
    </source>
</evidence>
<dbReference type="SMART" id="SM00895">
    <property type="entry name" value="FCD"/>
    <property type="match status" value="1"/>
</dbReference>
<proteinExistence type="predicted"/>
<evidence type="ECO:0000313" key="6">
    <source>
        <dbReference type="Proteomes" id="UP000001916"/>
    </source>
</evidence>